<dbReference type="Gramene" id="KZM87304">
    <property type="protein sequence ID" value="KZM87304"/>
    <property type="gene ID" value="DCAR_024438"/>
</dbReference>
<evidence type="ECO:0000313" key="1">
    <source>
        <dbReference type="EMBL" id="KZM87304.1"/>
    </source>
</evidence>
<accession>A0A164TBE7</accession>
<proteinExistence type="predicted"/>
<organism evidence="1">
    <name type="scientific">Daucus carota subsp. sativus</name>
    <name type="common">Carrot</name>
    <dbReference type="NCBI Taxonomy" id="79200"/>
    <lineage>
        <taxon>Eukaryota</taxon>
        <taxon>Viridiplantae</taxon>
        <taxon>Streptophyta</taxon>
        <taxon>Embryophyta</taxon>
        <taxon>Tracheophyta</taxon>
        <taxon>Spermatophyta</taxon>
        <taxon>Magnoliopsida</taxon>
        <taxon>eudicotyledons</taxon>
        <taxon>Gunneridae</taxon>
        <taxon>Pentapetalae</taxon>
        <taxon>asterids</taxon>
        <taxon>campanulids</taxon>
        <taxon>Apiales</taxon>
        <taxon>Apiaceae</taxon>
        <taxon>Apioideae</taxon>
        <taxon>Scandiceae</taxon>
        <taxon>Daucinae</taxon>
        <taxon>Daucus</taxon>
        <taxon>Daucus sect. Daucus</taxon>
    </lineage>
</organism>
<comment type="caution">
    <text evidence="1">The sequence shown here is derived from an EMBL/GenBank/DDBJ whole genome shotgun (WGS) entry which is preliminary data.</text>
</comment>
<reference evidence="1" key="1">
    <citation type="journal article" date="2016" name="Nat. Genet.">
        <title>A high-quality carrot genome assembly provides new insights into carotenoid accumulation and asterid genome evolution.</title>
        <authorList>
            <person name="Iorizzo M."/>
            <person name="Ellison S."/>
            <person name="Senalik D."/>
            <person name="Zeng P."/>
            <person name="Satapoomin P."/>
            <person name="Huang J."/>
            <person name="Bowman M."/>
            <person name="Iovene M."/>
            <person name="Sanseverino W."/>
            <person name="Cavagnaro P."/>
            <person name="Yildiz M."/>
            <person name="Macko-Podgorni A."/>
            <person name="Moranska E."/>
            <person name="Grzebelus E."/>
            <person name="Grzebelus D."/>
            <person name="Ashrafi H."/>
            <person name="Zheng Z."/>
            <person name="Cheng S."/>
            <person name="Spooner D."/>
            <person name="Van Deynze A."/>
            <person name="Simon P."/>
        </authorList>
    </citation>
    <scope>NUCLEOTIDE SEQUENCE [LARGE SCALE GENOMIC DNA]</scope>
    <source>
        <tissue evidence="1">Leaf</tissue>
    </source>
</reference>
<name>A0A164TBE7_DAUCS</name>
<dbReference type="EMBL" id="LNRQ01000007">
    <property type="protein sequence ID" value="KZM87304.1"/>
    <property type="molecule type" value="Genomic_DNA"/>
</dbReference>
<gene>
    <name evidence="1" type="ORF">DCAR_024438</name>
</gene>
<dbReference type="OMA" id="CEDEFRY"/>
<dbReference type="AlphaFoldDB" id="A0A164TBE7"/>
<sequence length="132" mass="16106">MGRKWWCEDEFRYSLNPNLRYSPESITTMLDEWTWRVRTLEVCRERCALAEIPIPKQKARTMPRETPQEMEAALFRAREEENRMHLRLHRQSLYDDARMFREARDWFKEQQYLALVTSPDYYSDSAMSSEDE</sequence>
<protein>
    <submittedName>
        <fullName evidence="1">Uncharacterized protein</fullName>
    </submittedName>
</protein>